<gene>
    <name evidence="1" type="ORF">RhiirA4_478538</name>
</gene>
<evidence type="ECO:0000313" key="1">
    <source>
        <dbReference type="EMBL" id="PKY57460.1"/>
    </source>
</evidence>
<protein>
    <submittedName>
        <fullName evidence="1">Uncharacterized protein</fullName>
    </submittedName>
</protein>
<evidence type="ECO:0000313" key="2">
    <source>
        <dbReference type="Proteomes" id="UP000234323"/>
    </source>
</evidence>
<accession>A0A2I1HF57</accession>
<dbReference type="AlphaFoldDB" id="A0A2I1HF57"/>
<dbReference type="EMBL" id="LLXI01002561">
    <property type="protein sequence ID" value="PKY57460.1"/>
    <property type="molecule type" value="Genomic_DNA"/>
</dbReference>
<proteinExistence type="predicted"/>
<keyword evidence="2" id="KW-1185">Reference proteome</keyword>
<reference evidence="1 2" key="1">
    <citation type="submission" date="2015-10" db="EMBL/GenBank/DDBJ databases">
        <title>Genome analyses suggest a sexual origin of heterokaryosis in a supposedly ancient asexual fungus.</title>
        <authorList>
            <person name="Ropars J."/>
            <person name="Sedzielewska K."/>
            <person name="Noel J."/>
            <person name="Charron P."/>
            <person name="Farinelli L."/>
            <person name="Marton T."/>
            <person name="Kruger M."/>
            <person name="Pelin A."/>
            <person name="Brachmann A."/>
            <person name="Corradi N."/>
        </authorList>
    </citation>
    <scope>NUCLEOTIDE SEQUENCE [LARGE SCALE GENOMIC DNA]</scope>
    <source>
        <strain evidence="1 2">A4</strain>
    </source>
</reference>
<organism evidence="1 2">
    <name type="scientific">Rhizophagus irregularis</name>
    <dbReference type="NCBI Taxonomy" id="588596"/>
    <lineage>
        <taxon>Eukaryota</taxon>
        <taxon>Fungi</taxon>
        <taxon>Fungi incertae sedis</taxon>
        <taxon>Mucoromycota</taxon>
        <taxon>Glomeromycotina</taxon>
        <taxon>Glomeromycetes</taxon>
        <taxon>Glomerales</taxon>
        <taxon>Glomeraceae</taxon>
        <taxon>Rhizophagus</taxon>
    </lineage>
</organism>
<dbReference type="Proteomes" id="UP000234323">
    <property type="component" value="Unassembled WGS sequence"/>
</dbReference>
<comment type="caution">
    <text evidence="1">The sequence shown here is derived from an EMBL/GenBank/DDBJ whole genome shotgun (WGS) entry which is preliminary data.</text>
</comment>
<sequence>MFDPDLSPQELRNRYGWQACKKISIERNATDGEIFKENITKYGGFFGKMTWGRATIEKSRRTRDSLTDPKEYFNDKIENFSELNEVLAVELMKLALKKLPYKPYSISTHLNPSINLLNTSLTPSNLISL</sequence>
<name>A0A2I1HF57_9GLOM</name>